<dbReference type="Gene3D" id="3.40.50.1820">
    <property type="entry name" value="alpha/beta hydrolase"/>
    <property type="match status" value="1"/>
</dbReference>
<dbReference type="GO" id="GO:0016020">
    <property type="term" value="C:membrane"/>
    <property type="evidence" value="ECO:0007669"/>
    <property type="project" value="TreeGrafter"/>
</dbReference>
<dbReference type="InterPro" id="IPR000639">
    <property type="entry name" value="Epox_hydrolase-like"/>
</dbReference>
<name>A0A847RWA5_9NEIS</name>
<organism evidence="2 3">
    <name type="scientific">Leeia aquatica</name>
    <dbReference type="NCBI Taxonomy" id="2725557"/>
    <lineage>
        <taxon>Bacteria</taxon>
        <taxon>Pseudomonadati</taxon>
        <taxon>Pseudomonadota</taxon>
        <taxon>Betaproteobacteria</taxon>
        <taxon>Neisseriales</taxon>
        <taxon>Leeiaceae</taxon>
        <taxon>Leeia</taxon>
    </lineage>
</organism>
<dbReference type="PANTHER" id="PTHR43798">
    <property type="entry name" value="MONOACYLGLYCEROL LIPASE"/>
    <property type="match status" value="1"/>
</dbReference>
<dbReference type="PRINTS" id="PR00412">
    <property type="entry name" value="EPOXHYDRLASE"/>
</dbReference>
<keyword evidence="2" id="KW-0378">Hydrolase</keyword>
<dbReference type="EMBL" id="JABAIM010000002">
    <property type="protein sequence ID" value="NLR75450.1"/>
    <property type="molecule type" value="Genomic_DNA"/>
</dbReference>
<evidence type="ECO:0000313" key="2">
    <source>
        <dbReference type="EMBL" id="NLR75450.1"/>
    </source>
</evidence>
<comment type="caution">
    <text evidence="2">The sequence shown here is derived from an EMBL/GenBank/DDBJ whole genome shotgun (WGS) entry which is preliminary data.</text>
</comment>
<proteinExistence type="predicted"/>
<dbReference type="Proteomes" id="UP000587991">
    <property type="component" value="Unassembled WGS sequence"/>
</dbReference>
<sequence>METYSLRRVPQLSTFDGAGLPLTLRRWGDADKPLVVMLHGWMDAAATFQFLVDALPDDLFQRYSWLALDWRGFGRSGRSPRSYFFPDYLADLDALLAAYSPSQPVVLLGHSMGGMVAGLYAGVRPERVSQLISLEGFGLPDSDPTQAPKRLQQWLDGLRAPPVHHPMVDQDALVKKLQKQHPRLMADQAAYLAAELGEPTAGGAYALLADPAHRLVNPVLYRLAEAEACWRNTQAPVLWLYGSDRWVFDFLKEDDTAFAWRCRHVPQLQCVEIQDAGHMLHWEQPQHVALALQHFLESSRGG</sequence>
<feature type="domain" description="AB hydrolase-1" evidence="1">
    <location>
        <begin position="33"/>
        <end position="285"/>
    </location>
</feature>
<accession>A0A847RWA5</accession>
<dbReference type="PANTHER" id="PTHR43798:SF33">
    <property type="entry name" value="HYDROLASE, PUTATIVE (AFU_ORTHOLOGUE AFUA_2G14860)-RELATED"/>
    <property type="match status" value="1"/>
</dbReference>
<evidence type="ECO:0000259" key="1">
    <source>
        <dbReference type="Pfam" id="PF00561"/>
    </source>
</evidence>
<dbReference type="InterPro" id="IPR050266">
    <property type="entry name" value="AB_hydrolase_sf"/>
</dbReference>
<dbReference type="Pfam" id="PF00561">
    <property type="entry name" value="Abhydrolase_1"/>
    <property type="match status" value="1"/>
</dbReference>
<protein>
    <submittedName>
        <fullName evidence="2">Alpha/beta hydrolase</fullName>
    </submittedName>
</protein>
<dbReference type="PRINTS" id="PR00111">
    <property type="entry name" value="ABHYDROLASE"/>
</dbReference>
<dbReference type="RefSeq" id="WP_168877120.1">
    <property type="nucleotide sequence ID" value="NZ_JABAIM010000002.1"/>
</dbReference>
<dbReference type="InterPro" id="IPR000073">
    <property type="entry name" value="AB_hydrolase_1"/>
</dbReference>
<dbReference type="InterPro" id="IPR029058">
    <property type="entry name" value="AB_hydrolase_fold"/>
</dbReference>
<dbReference type="GO" id="GO:0016787">
    <property type="term" value="F:hydrolase activity"/>
    <property type="evidence" value="ECO:0007669"/>
    <property type="project" value="UniProtKB-KW"/>
</dbReference>
<keyword evidence="3" id="KW-1185">Reference proteome</keyword>
<reference evidence="2 3" key="1">
    <citation type="submission" date="2020-04" db="EMBL/GenBank/DDBJ databases">
        <title>Draft genome of Leeia sp. IMCC25680.</title>
        <authorList>
            <person name="Song J."/>
            <person name="Cho J.-C."/>
        </authorList>
    </citation>
    <scope>NUCLEOTIDE SEQUENCE [LARGE SCALE GENOMIC DNA]</scope>
    <source>
        <strain evidence="2 3">IMCC25680</strain>
    </source>
</reference>
<dbReference type="SUPFAM" id="SSF53474">
    <property type="entry name" value="alpha/beta-Hydrolases"/>
    <property type="match status" value="1"/>
</dbReference>
<evidence type="ECO:0000313" key="3">
    <source>
        <dbReference type="Proteomes" id="UP000587991"/>
    </source>
</evidence>
<gene>
    <name evidence="2" type="ORF">HF682_09800</name>
</gene>
<dbReference type="AlphaFoldDB" id="A0A847RWA5"/>